<dbReference type="InterPro" id="IPR052396">
    <property type="entry name" value="Meiotic_Drive_Suppr_Kinase"/>
</dbReference>
<dbReference type="PROSITE" id="PS00107">
    <property type="entry name" value="PROTEIN_KINASE_ATP"/>
    <property type="match status" value="1"/>
</dbReference>
<dbReference type="PANTHER" id="PTHR37171:SF1">
    <property type="entry name" value="SERINE_THREONINE-PROTEIN KINASE YRZF-RELATED"/>
    <property type="match status" value="1"/>
</dbReference>
<evidence type="ECO:0000313" key="3">
    <source>
        <dbReference type="Proteomes" id="UP001357223"/>
    </source>
</evidence>
<dbReference type="Proteomes" id="UP001357223">
    <property type="component" value="Chromosome"/>
</dbReference>
<proteinExistence type="predicted"/>
<gene>
    <name evidence="2" type="ORF">R4Z09_24670</name>
</gene>
<dbReference type="EMBL" id="CP137640">
    <property type="protein sequence ID" value="WVX80412.1"/>
    <property type="molecule type" value="Genomic_DNA"/>
</dbReference>
<dbReference type="SUPFAM" id="SSF56112">
    <property type="entry name" value="Protein kinase-like (PK-like)"/>
    <property type="match status" value="1"/>
</dbReference>
<feature type="binding site" evidence="1">
    <location>
        <position position="62"/>
    </location>
    <ligand>
        <name>ATP</name>
        <dbReference type="ChEBI" id="CHEBI:30616"/>
    </ligand>
</feature>
<dbReference type="InterPro" id="IPR017441">
    <property type="entry name" value="Protein_kinase_ATP_BS"/>
</dbReference>
<sequence>MKSYSELARSVTFSRRGSKTILTGKHEDLEFVGAGRSAYVFRIKATEKVIKVFFPPFTAIAKEEARIYRVLQGMDYYPSLYDAGENYLVIDYLRGVTFFDCLSKGHIIYPQHIEAVDHALFLARQRGLNPSDIHLRNILLTREGEIKLIDVARFGQKKDCHQWDDLKKVFYKYYNKGLCPKKMPVWLLNRIADVYMKRWLPQLPQLNGYQR</sequence>
<protein>
    <submittedName>
        <fullName evidence="2">Protein kinase family protein</fullName>
    </submittedName>
</protein>
<organism evidence="2 3">
    <name type="scientific">Niallia oryzisoli</name>
    <dbReference type="NCBI Taxonomy" id="1737571"/>
    <lineage>
        <taxon>Bacteria</taxon>
        <taxon>Bacillati</taxon>
        <taxon>Bacillota</taxon>
        <taxon>Bacilli</taxon>
        <taxon>Bacillales</taxon>
        <taxon>Bacillaceae</taxon>
        <taxon>Niallia</taxon>
    </lineage>
</organism>
<keyword evidence="2" id="KW-0808">Transferase</keyword>
<reference evidence="2 3" key="1">
    <citation type="submission" date="2023-10" db="EMBL/GenBank/DDBJ databases">
        <title>Niallia locisalis sp.nov. isolated from a salt pond sample.</title>
        <authorList>
            <person name="Li X.-J."/>
            <person name="Dong L."/>
        </authorList>
    </citation>
    <scope>NUCLEOTIDE SEQUENCE [LARGE SCALE GENOMIC DNA]</scope>
    <source>
        <strain evidence="2 3">DSM 29761</strain>
    </source>
</reference>
<keyword evidence="2" id="KW-0418">Kinase</keyword>
<accession>A0ABZ2CAU8</accession>
<keyword evidence="1" id="KW-0067">ATP-binding</keyword>
<name>A0ABZ2CAU8_9BACI</name>
<dbReference type="GO" id="GO:0016301">
    <property type="term" value="F:kinase activity"/>
    <property type="evidence" value="ECO:0007669"/>
    <property type="project" value="UniProtKB-KW"/>
</dbReference>
<evidence type="ECO:0000256" key="1">
    <source>
        <dbReference type="PROSITE-ProRule" id="PRU10141"/>
    </source>
</evidence>
<dbReference type="RefSeq" id="WP_338449343.1">
    <property type="nucleotide sequence ID" value="NZ_CP137640.1"/>
</dbReference>
<dbReference type="Gene3D" id="1.10.510.10">
    <property type="entry name" value="Transferase(Phosphotransferase) domain 1"/>
    <property type="match status" value="1"/>
</dbReference>
<dbReference type="InterPro" id="IPR011009">
    <property type="entry name" value="Kinase-like_dom_sf"/>
</dbReference>
<keyword evidence="3" id="KW-1185">Reference proteome</keyword>
<dbReference type="PANTHER" id="PTHR37171">
    <property type="entry name" value="SERINE/THREONINE-PROTEIN KINASE YRZF-RELATED"/>
    <property type="match status" value="1"/>
</dbReference>
<keyword evidence="1" id="KW-0547">Nucleotide-binding</keyword>
<evidence type="ECO:0000313" key="2">
    <source>
        <dbReference type="EMBL" id="WVX80412.1"/>
    </source>
</evidence>